<name>A0A9D1LI94_9FIRM</name>
<accession>A0A9D1LI94</accession>
<dbReference type="Proteomes" id="UP000824074">
    <property type="component" value="Unassembled WGS sequence"/>
</dbReference>
<reference evidence="1" key="2">
    <citation type="journal article" date="2021" name="PeerJ">
        <title>Extensive microbial diversity within the chicken gut microbiome revealed by metagenomics and culture.</title>
        <authorList>
            <person name="Gilroy R."/>
            <person name="Ravi A."/>
            <person name="Getino M."/>
            <person name="Pursley I."/>
            <person name="Horton D.L."/>
            <person name="Alikhan N.F."/>
            <person name="Baker D."/>
            <person name="Gharbi K."/>
            <person name="Hall N."/>
            <person name="Watson M."/>
            <person name="Adriaenssens E.M."/>
            <person name="Foster-Nyarko E."/>
            <person name="Jarju S."/>
            <person name="Secka A."/>
            <person name="Antonio M."/>
            <person name="Oren A."/>
            <person name="Chaudhuri R.R."/>
            <person name="La Ragione R."/>
            <person name="Hildebrand F."/>
            <person name="Pallen M.J."/>
        </authorList>
    </citation>
    <scope>NUCLEOTIDE SEQUENCE</scope>
    <source>
        <strain evidence="1">CHK193-30670</strain>
    </source>
</reference>
<proteinExistence type="predicted"/>
<sequence length="73" mass="8963">MDTKIKLIIDSNPNYKRYLRSNSYWYKTLNRNPQMVDSFIKEVKEKYKLRTQDKINNIMDKIDMLSKFINVLR</sequence>
<organism evidence="1 2">
    <name type="scientific">Candidatus Aphodocola excrementigallinarum</name>
    <dbReference type="NCBI Taxonomy" id="2840670"/>
    <lineage>
        <taxon>Bacteria</taxon>
        <taxon>Bacillati</taxon>
        <taxon>Bacillota</taxon>
        <taxon>Bacilli</taxon>
        <taxon>Candidatus Aphodocola</taxon>
    </lineage>
</organism>
<dbReference type="InterPro" id="IPR025613">
    <property type="entry name" value="YlbE"/>
</dbReference>
<reference evidence="1" key="1">
    <citation type="submission" date="2020-10" db="EMBL/GenBank/DDBJ databases">
        <authorList>
            <person name="Gilroy R."/>
        </authorList>
    </citation>
    <scope>NUCLEOTIDE SEQUENCE</scope>
    <source>
        <strain evidence="1">CHK193-30670</strain>
    </source>
</reference>
<dbReference type="Pfam" id="PF14003">
    <property type="entry name" value="YlbE"/>
    <property type="match status" value="1"/>
</dbReference>
<dbReference type="EMBL" id="DVMT01000057">
    <property type="protein sequence ID" value="HIU40779.1"/>
    <property type="molecule type" value="Genomic_DNA"/>
</dbReference>
<gene>
    <name evidence="1" type="ORF">IAB68_05725</name>
</gene>
<evidence type="ECO:0000313" key="1">
    <source>
        <dbReference type="EMBL" id="HIU40779.1"/>
    </source>
</evidence>
<evidence type="ECO:0000313" key="2">
    <source>
        <dbReference type="Proteomes" id="UP000824074"/>
    </source>
</evidence>
<comment type="caution">
    <text evidence="1">The sequence shown here is derived from an EMBL/GenBank/DDBJ whole genome shotgun (WGS) entry which is preliminary data.</text>
</comment>
<protein>
    <submittedName>
        <fullName evidence="1">YlbE-like family protein</fullName>
    </submittedName>
</protein>
<dbReference type="AlphaFoldDB" id="A0A9D1LI94"/>